<name>A0A2P2R1E4_RHIMU</name>
<protein>
    <submittedName>
        <fullName evidence="1">Uncharacterized protein</fullName>
    </submittedName>
</protein>
<accession>A0A2P2R1E4</accession>
<dbReference type="AlphaFoldDB" id="A0A2P2R1E4"/>
<proteinExistence type="predicted"/>
<sequence>MKGTASNPILSSLDLYVLDCLT</sequence>
<reference evidence="1" key="1">
    <citation type="submission" date="2018-02" db="EMBL/GenBank/DDBJ databases">
        <title>Rhizophora mucronata_Transcriptome.</title>
        <authorList>
            <person name="Meera S.P."/>
            <person name="Sreeshan A."/>
            <person name="Augustine A."/>
        </authorList>
    </citation>
    <scope>NUCLEOTIDE SEQUENCE</scope>
    <source>
        <tissue evidence="1">Leaf</tissue>
    </source>
</reference>
<dbReference type="EMBL" id="GGEC01092507">
    <property type="protein sequence ID" value="MBX72991.1"/>
    <property type="molecule type" value="Transcribed_RNA"/>
</dbReference>
<evidence type="ECO:0000313" key="1">
    <source>
        <dbReference type="EMBL" id="MBX72991.1"/>
    </source>
</evidence>
<organism evidence="1">
    <name type="scientific">Rhizophora mucronata</name>
    <name type="common">Asiatic mangrove</name>
    <dbReference type="NCBI Taxonomy" id="61149"/>
    <lineage>
        <taxon>Eukaryota</taxon>
        <taxon>Viridiplantae</taxon>
        <taxon>Streptophyta</taxon>
        <taxon>Embryophyta</taxon>
        <taxon>Tracheophyta</taxon>
        <taxon>Spermatophyta</taxon>
        <taxon>Magnoliopsida</taxon>
        <taxon>eudicotyledons</taxon>
        <taxon>Gunneridae</taxon>
        <taxon>Pentapetalae</taxon>
        <taxon>rosids</taxon>
        <taxon>fabids</taxon>
        <taxon>Malpighiales</taxon>
        <taxon>Rhizophoraceae</taxon>
        <taxon>Rhizophora</taxon>
    </lineage>
</organism>